<evidence type="ECO:0000259" key="6">
    <source>
        <dbReference type="Pfam" id="PF09273"/>
    </source>
</evidence>
<evidence type="ECO:0000256" key="2">
    <source>
        <dbReference type="ARBA" id="ARBA00022679"/>
    </source>
</evidence>
<dbReference type="Gene3D" id="3.90.1410.10">
    <property type="entry name" value="set domain protein methyltransferase, domain 1"/>
    <property type="match status" value="1"/>
</dbReference>
<dbReference type="Pfam" id="PF09273">
    <property type="entry name" value="Rubis-subs-bind"/>
    <property type="match status" value="1"/>
</dbReference>
<dbReference type="OrthoDB" id="341421at2759"/>
<dbReference type="RefSeq" id="XP_029220235.1">
    <property type="nucleotide sequence ID" value="XM_029362869.1"/>
</dbReference>
<evidence type="ECO:0000313" key="8">
    <source>
        <dbReference type="Proteomes" id="UP000224006"/>
    </source>
</evidence>
<dbReference type="GO" id="GO:0032259">
    <property type="term" value="P:methylation"/>
    <property type="evidence" value="ECO:0007669"/>
    <property type="project" value="UniProtKB-KW"/>
</dbReference>
<dbReference type="GeneID" id="40309348"/>
<feature type="region of interest" description="Disordered" evidence="4">
    <location>
        <begin position="500"/>
        <end position="533"/>
    </location>
</feature>
<feature type="compositionally biased region" description="Low complexity" evidence="4">
    <location>
        <begin position="503"/>
        <end position="519"/>
    </location>
</feature>
<dbReference type="STRING" id="94643.A0A2A9MJT4"/>
<keyword evidence="2 7" id="KW-0808">Transferase</keyword>
<keyword evidence="1 7" id="KW-0489">Methyltransferase</keyword>
<keyword evidence="3" id="KW-0949">S-adenosyl-L-methionine</keyword>
<dbReference type="InterPro" id="IPR050600">
    <property type="entry name" value="SETD3_SETD6_MTase"/>
</dbReference>
<evidence type="ECO:0000256" key="1">
    <source>
        <dbReference type="ARBA" id="ARBA00022603"/>
    </source>
</evidence>
<dbReference type="PANTHER" id="PTHR13271">
    <property type="entry name" value="UNCHARACTERIZED PUTATIVE METHYLTRANSFERASE"/>
    <property type="match status" value="1"/>
</dbReference>
<keyword evidence="5" id="KW-0732">Signal</keyword>
<dbReference type="InterPro" id="IPR046341">
    <property type="entry name" value="SET_dom_sf"/>
</dbReference>
<dbReference type="VEuPathDB" id="ToxoDB:BESB_044180"/>
<evidence type="ECO:0000313" key="7">
    <source>
        <dbReference type="EMBL" id="PFH36226.1"/>
    </source>
</evidence>
<dbReference type="AlphaFoldDB" id="A0A2A9MJT4"/>
<dbReference type="KEGG" id="bbes:BESB_044180"/>
<feature type="region of interest" description="Disordered" evidence="4">
    <location>
        <begin position="152"/>
        <end position="173"/>
    </location>
</feature>
<feature type="compositionally biased region" description="Low complexity" evidence="4">
    <location>
        <begin position="159"/>
        <end position="171"/>
    </location>
</feature>
<dbReference type="Gene3D" id="3.90.1420.10">
    <property type="entry name" value="Rubisco LSMT, substrate-binding domain"/>
    <property type="match status" value="1"/>
</dbReference>
<dbReference type="SUPFAM" id="SSF82199">
    <property type="entry name" value="SET domain"/>
    <property type="match status" value="1"/>
</dbReference>
<organism evidence="7 8">
    <name type="scientific">Besnoitia besnoiti</name>
    <name type="common">Apicomplexan protozoan</name>
    <dbReference type="NCBI Taxonomy" id="94643"/>
    <lineage>
        <taxon>Eukaryota</taxon>
        <taxon>Sar</taxon>
        <taxon>Alveolata</taxon>
        <taxon>Apicomplexa</taxon>
        <taxon>Conoidasida</taxon>
        <taxon>Coccidia</taxon>
        <taxon>Eucoccidiorida</taxon>
        <taxon>Eimeriorina</taxon>
        <taxon>Sarcocystidae</taxon>
        <taxon>Besnoitia</taxon>
    </lineage>
</organism>
<name>A0A2A9MJT4_BESBE</name>
<reference evidence="7 8" key="1">
    <citation type="submission" date="2017-09" db="EMBL/GenBank/DDBJ databases">
        <title>Genome sequencing of Besnoitia besnoiti strain Bb-Ger1.</title>
        <authorList>
            <person name="Schares G."/>
            <person name="Venepally P."/>
            <person name="Lorenzi H.A."/>
        </authorList>
    </citation>
    <scope>NUCLEOTIDE SEQUENCE [LARGE SCALE GENOMIC DNA]</scope>
    <source>
        <strain evidence="7 8">Bb-Ger1</strain>
    </source>
</reference>
<sequence>MAVQRLFCILLLFFPVKLSGGVSSRLHRRLPSFASSFPPFSWLSCSSHAFVSPPLCSSPRSSSPSFSSSSSPFSLSCFPSVSAPGPLRLSPCVWRLASPAFWASRTRASAPTSPYSSLSLPRASAKGGCGGTPQPASLFESFLRSRTSADASRGAPHCASAAQSRPRAASAIEEESEDEAFARLVAQLRQAGAFVEPGSLLLKETDLLQNSAFVSAERTNEESAETRCKGLREGSLEAQAPIGAARRAESEGSGGKTQLRGLVAGRLFKKGDLIAWIPEALQFSEKNLLAWLSEAGRRQLAGRTTQGGDAVDATGDAAAARGGDRGESAAAAPPPLAEEGRGAAEKSGGGAQGGEERSRANETGAALALGTSAASSKEADADLLLFLNALLQSDTLAGDWQARLAVSLLVFRSWLSPRSEAELQGASTPTPPAETACGRGVPPAGLGALWRAYLSLLPQSLDCMLLFWNLKDLRTLEHRIVNAVLKRIFTLHCVAEAADRLGSPSRSSPREASSSAPASVCRESSSPGRARPGARLDAEEILHEAGLKWAACVVSSRSLRGAGGRRAGALVPLLDLLNAGGGSPGARPNARLTTSCAGQAPVPAPRAAPPAPGAGSEAHSKARASGARGGGDADPTGPREREGDEAEAGEKGATDEESEAREREDIRHEGPEEQERAGRAEGRRETQTRVACTDGIGLVAERDIQVGEEILISYGEDNERLLLNYGFFDDMPRVRKTSLFFSANLVRAALAATEVPDLLLLGGFAGLPARMSAALKKLNLIPNPDDAPHASSAFAPFVAVFADAPFVDGRLLAAARLLMLDDASSISDAFDLERATQWECPFSPENERRACIFLISLLRHDLHRAHSTSLEEDLDMLREGRVPTHATAFGTVPFDPLTKTREVALRFRIHRKRVVREAILALQARLSRQSLQ</sequence>
<feature type="region of interest" description="Disordered" evidence="4">
    <location>
        <begin position="582"/>
        <end position="688"/>
    </location>
</feature>
<dbReference type="Proteomes" id="UP000224006">
    <property type="component" value="Chromosome III"/>
</dbReference>
<dbReference type="PANTHER" id="PTHR13271:SF151">
    <property type="entry name" value="SET DOMAIN-CONTAINING PROTEIN 4"/>
    <property type="match status" value="1"/>
</dbReference>
<accession>A0A2A9MJT4</accession>
<feature type="compositionally biased region" description="Pro residues" evidence="4">
    <location>
        <begin position="602"/>
        <end position="612"/>
    </location>
</feature>
<dbReference type="InterPro" id="IPR036464">
    <property type="entry name" value="Rubisco_LSMT_subst-bd_sf"/>
</dbReference>
<comment type="caution">
    <text evidence="7">The sequence shown here is derived from an EMBL/GenBank/DDBJ whole genome shotgun (WGS) entry which is preliminary data.</text>
</comment>
<feature type="signal peptide" evidence="5">
    <location>
        <begin position="1"/>
        <end position="21"/>
    </location>
</feature>
<dbReference type="GO" id="GO:0016279">
    <property type="term" value="F:protein-lysine N-methyltransferase activity"/>
    <property type="evidence" value="ECO:0007669"/>
    <property type="project" value="TreeGrafter"/>
</dbReference>
<dbReference type="SUPFAM" id="SSF81822">
    <property type="entry name" value="RuBisCo LSMT C-terminal, substrate-binding domain"/>
    <property type="match status" value="1"/>
</dbReference>
<feature type="compositionally biased region" description="Low complexity" evidence="4">
    <location>
        <begin position="307"/>
        <end position="321"/>
    </location>
</feature>
<gene>
    <name evidence="7" type="ORF">BESB_044180</name>
</gene>
<proteinExistence type="predicted"/>
<evidence type="ECO:0000256" key="3">
    <source>
        <dbReference type="ARBA" id="ARBA00022691"/>
    </source>
</evidence>
<evidence type="ECO:0000256" key="5">
    <source>
        <dbReference type="SAM" id="SignalP"/>
    </source>
</evidence>
<feature type="domain" description="Rubisco LSMT substrate-binding" evidence="6">
    <location>
        <begin position="806"/>
        <end position="914"/>
    </location>
</feature>
<evidence type="ECO:0000256" key="4">
    <source>
        <dbReference type="SAM" id="MobiDB-lite"/>
    </source>
</evidence>
<keyword evidence="8" id="KW-1185">Reference proteome</keyword>
<feature type="compositionally biased region" description="Basic and acidic residues" evidence="4">
    <location>
        <begin position="637"/>
        <end position="687"/>
    </location>
</feature>
<protein>
    <submittedName>
        <fullName evidence="7">Putative histone lysine methyltransferase, SET</fullName>
    </submittedName>
</protein>
<dbReference type="InterPro" id="IPR015353">
    <property type="entry name" value="Rubisco_LSMT_subst-bd"/>
</dbReference>
<dbReference type="EMBL" id="NWUJ01000003">
    <property type="protein sequence ID" value="PFH36226.1"/>
    <property type="molecule type" value="Genomic_DNA"/>
</dbReference>
<feature type="chain" id="PRO_5012766930" evidence="5">
    <location>
        <begin position="22"/>
        <end position="932"/>
    </location>
</feature>
<feature type="region of interest" description="Disordered" evidence="4">
    <location>
        <begin position="302"/>
        <end position="363"/>
    </location>
</feature>